<keyword evidence="1" id="KW-0812">Transmembrane</keyword>
<accession>A0AAN8FRW0</accession>
<evidence type="ECO:0000256" key="1">
    <source>
        <dbReference type="SAM" id="Phobius"/>
    </source>
</evidence>
<sequence length="84" mass="9429">MNSFSEHNRIFYGILYLFGYGFGLTFVAVALTGMAQPALLYLVPCTLIPMCRTAYVRGHLRLLWYSFGDLAVTTARPSETRASE</sequence>
<keyword evidence="1" id="KW-1133">Transmembrane helix</keyword>
<keyword evidence="1" id="KW-0472">Membrane</keyword>
<dbReference type="EMBL" id="WIXE01004725">
    <property type="protein sequence ID" value="KAK5982800.1"/>
    <property type="molecule type" value="Genomic_DNA"/>
</dbReference>
<protein>
    <submittedName>
        <fullName evidence="2">Signal peptide peptidase 5</fullName>
    </submittedName>
</protein>
<dbReference type="GO" id="GO:0005765">
    <property type="term" value="C:lysosomal membrane"/>
    <property type="evidence" value="ECO:0007669"/>
    <property type="project" value="TreeGrafter"/>
</dbReference>
<dbReference type="PANTHER" id="PTHR12174">
    <property type="entry name" value="SIGNAL PEPTIDE PEPTIDASE"/>
    <property type="match status" value="1"/>
</dbReference>
<name>A0AAN8FRW0_TRICO</name>
<feature type="transmembrane region" description="Helical" evidence="1">
    <location>
        <begin position="12"/>
        <end position="32"/>
    </location>
</feature>
<comment type="caution">
    <text evidence="2">The sequence shown here is derived from an EMBL/GenBank/DDBJ whole genome shotgun (WGS) entry which is preliminary data.</text>
</comment>
<dbReference type="GO" id="GO:0030660">
    <property type="term" value="C:Golgi-associated vesicle membrane"/>
    <property type="evidence" value="ECO:0007669"/>
    <property type="project" value="TreeGrafter"/>
</dbReference>
<evidence type="ECO:0000313" key="2">
    <source>
        <dbReference type="EMBL" id="KAK5982800.1"/>
    </source>
</evidence>
<proteinExistence type="predicted"/>
<organism evidence="2 3">
    <name type="scientific">Trichostrongylus colubriformis</name>
    <name type="common">Black scour worm</name>
    <dbReference type="NCBI Taxonomy" id="6319"/>
    <lineage>
        <taxon>Eukaryota</taxon>
        <taxon>Metazoa</taxon>
        <taxon>Ecdysozoa</taxon>
        <taxon>Nematoda</taxon>
        <taxon>Chromadorea</taxon>
        <taxon>Rhabditida</taxon>
        <taxon>Rhabditina</taxon>
        <taxon>Rhabditomorpha</taxon>
        <taxon>Strongyloidea</taxon>
        <taxon>Trichostrongylidae</taxon>
        <taxon>Trichostrongylus</taxon>
    </lineage>
</organism>
<dbReference type="Pfam" id="PF04258">
    <property type="entry name" value="Peptidase_A22B"/>
    <property type="match status" value="1"/>
</dbReference>
<dbReference type="InterPro" id="IPR007369">
    <property type="entry name" value="Peptidase_A22B_SPP"/>
</dbReference>
<feature type="transmembrane region" description="Helical" evidence="1">
    <location>
        <begin position="38"/>
        <end position="55"/>
    </location>
</feature>
<keyword evidence="3" id="KW-1185">Reference proteome</keyword>
<reference evidence="2 3" key="1">
    <citation type="submission" date="2019-10" db="EMBL/GenBank/DDBJ databases">
        <title>Assembly and Annotation for the nematode Trichostrongylus colubriformis.</title>
        <authorList>
            <person name="Martin J."/>
        </authorList>
    </citation>
    <scope>NUCLEOTIDE SEQUENCE [LARGE SCALE GENOMIC DNA]</scope>
    <source>
        <strain evidence="2">G859</strain>
        <tissue evidence="2">Whole worm</tissue>
    </source>
</reference>
<dbReference type="GO" id="GO:0098554">
    <property type="term" value="C:cytoplasmic side of endoplasmic reticulum membrane"/>
    <property type="evidence" value="ECO:0007669"/>
    <property type="project" value="TreeGrafter"/>
</dbReference>
<evidence type="ECO:0000313" key="3">
    <source>
        <dbReference type="Proteomes" id="UP001331761"/>
    </source>
</evidence>
<dbReference type="PANTHER" id="PTHR12174:SF103">
    <property type="entry name" value="INTRAMEMBRANE PROTEASE (IMPAS) FAMILY"/>
    <property type="match status" value="1"/>
</dbReference>
<dbReference type="GO" id="GO:0033619">
    <property type="term" value="P:membrane protein proteolysis"/>
    <property type="evidence" value="ECO:0007669"/>
    <property type="project" value="TreeGrafter"/>
</dbReference>
<dbReference type="AlphaFoldDB" id="A0AAN8FRW0"/>
<dbReference type="Proteomes" id="UP001331761">
    <property type="component" value="Unassembled WGS sequence"/>
</dbReference>
<dbReference type="GO" id="GO:0098553">
    <property type="term" value="C:lumenal side of endoplasmic reticulum membrane"/>
    <property type="evidence" value="ECO:0007669"/>
    <property type="project" value="TreeGrafter"/>
</dbReference>
<gene>
    <name evidence="2" type="ORF">GCK32_005466</name>
</gene>
<dbReference type="GO" id="GO:0042500">
    <property type="term" value="F:aspartic endopeptidase activity, intramembrane cleaving"/>
    <property type="evidence" value="ECO:0007669"/>
    <property type="project" value="InterPro"/>
</dbReference>